<name>A0A934KDE9_9BACT</name>
<feature type="transmembrane region" description="Helical" evidence="1">
    <location>
        <begin position="226"/>
        <end position="244"/>
    </location>
</feature>
<feature type="transmembrane region" description="Helical" evidence="1">
    <location>
        <begin position="288"/>
        <end position="307"/>
    </location>
</feature>
<feature type="transmembrane region" description="Helical" evidence="1">
    <location>
        <begin position="43"/>
        <end position="61"/>
    </location>
</feature>
<evidence type="ECO:0000256" key="1">
    <source>
        <dbReference type="SAM" id="Phobius"/>
    </source>
</evidence>
<keyword evidence="3" id="KW-0012">Acyltransferase</keyword>
<dbReference type="PANTHER" id="PTHR23028">
    <property type="entry name" value="ACETYLTRANSFERASE"/>
    <property type="match status" value="1"/>
</dbReference>
<proteinExistence type="predicted"/>
<dbReference type="EMBL" id="JAEKNN010000011">
    <property type="protein sequence ID" value="MBJ7608339.1"/>
    <property type="molecule type" value="Genomic_DNA"/>
</dbReference>
<feature type="transmembrane region" description="Helical" evidence="1">
    <location>
        <begin position="313"/>
        <end position="331"/>
    </location>
</feature>
<comment type="caution">
    <text evidence="3">The sequence shown here is derived from an EMBL/GenBank/DDBJ whole genome shotgun (WGS) entry which is preliminary data.</text>
</comment>
<keyword evidence="3" id="KW-0808">Transferase</keyword>
<feature type="transmembrane region" description="Helical" evidence="1">
    <location>
        <begin position="196"/>
        <end position="219"/>
    </location>
</feature>
<evidence type="ECO:0000313" key="3">
    <source>
        <dbReference type="EMBL" id="MBJ7608339.1"/>
    </source>
</evidence>
<reference evidence="3 4" key="1">
    <citation type="submission" date="2020-10" db="EMBL/GenBank/DDBJ databases">
        <title>Ca. Dormibacterota MAGs.</title>
        <authorList>
            <person name="Montgomery K."/>
        </authorList>
    </citation>
    <scope>NUCLEOTIDE SEQUENCE [LARGE SCALE GENOMIC DNA]</scope>
    <source>
        <strain evidence="3">Mitchell_Peninsula_5</strain>
    </source>
</reference>
<feature type="transmembrane region" description="Helical" evidence="1">
    <location>
        <begin position="81"/>
        <end position="101"/>
    </location>
</feature>
<evidence type="ECO:0000313" key="4">
    <source>
        <dbReference type="Proteomes" id="UP000614410"/>
    </source>
</evidence>
<dbReference type="GO" id="GO:0016747">
    <property type="term" value="F:acyltransferase activity, transferring groups other than amino-acyl groups"/>
    <property type="evidence" value="ECO:0007669"/>
    <property type="project" value="InterPro"/>
</dbReference>
<dbReference type="GO" id="GO:0009103">
    <property type="term" value="P:lipopolysaccharide biosynthetic process"/>
    <property type="evidence" value="ECO:0007669"/>
    <property type="project" value="TreeGrafter"/>
</dbReference>
<dbReference type="AlphaFoldDB" id="A0A934KDE9"/>
<organism evidence="3 4">
    <name type="scientific">Candidatus Amunia macphersoniae</name>
    <dbReference type="NCBI Taxonomy" id="3127014"/>
    <lineage>
        <taxon>Bacteria</taxon>
        <taxon>Bacillati</taxon>
        <taxon>Candidatus Dormiibacterota</taxon>
        <taxon>Candidatus Dormibacteria</taxon>
        <taxon>Candidatus Aeolococcales</taxon>
        <taxon>Candidatus Aeolococcaceae</taxon>
        <taxon>Candidatus Amunia</taxon>
    </lineage>
</organism>
<feature type="transmembrane region" description="Helical" evidence="1">
    <location>
        <begin position="142"/>
        <end position="162"/>
    </location>
</feature>
<gene>
    <name evidence="3" type="ORF">JF887_02750</name>
</gene>
<feature type="transmembrane region" description="Helical" evidence="1">
    <location>
        <begin position="169"/>
        <end position="190"/>
    </location>
</feature>
<feature type="transmembrane region" description="Helical" evidence="1">
    <location>
        <begin position="250"/>
        <end position="267"/>
    </location>
</feature>
<feature type="domain" description="Acyltransferase 3" evidence="2">
    <location>
        <begin position="13"/>
        <end position="324"/>
    </location>
</feature>
<keyword evidence="1" id="KW-1133">Transmembrane helix</keyword>
<keyword evidence="1" id="KW-0812">Transmembrane</keyword>
<keyword evidence="1" id="KW-0472">Membrane</keyword>
<accession>A0A934KDE9</accession>
<dbReference type="Pfam" id="PF01757">
    <property type="entry name" value="Acyl_transf_3"/>
    <property type="match status" value="1"/>
</dbReference>
<sequence length="365" mass="38648">MNSAQSLRLGHRPALDGLRAIAVLAVLFNHAWAEQPPFAGGQIGVDIFFVLSGFLITTLIVEEHRASGRVRLRNFYGRRGLRILPVLVVVVCVAELLATLIGSPASRADTLRAAPEALLFVQNWDLALHQGVPLGGYLGHTWSLSIEEQFYVVWPIVLIGLLRIRGIVFALKVSIALAFAGQLLSVLMSLRGTASYFVYFATPTHGSVLLVGCALALLWAERRPSLSKLTAVAASVFMALALMVAPTGPLPELAAALCAGVLILRAVEGRAGGLLDNRVMRWIGRRSYGMYLWGLTIDAAVAGIGVGPGLLRLALDLPLAIAVASLSFVLIERPFLSLKHRFPAGGSGGVHSTVTASAGAARAGG</sequence>
<dbReference type="Proteomes" id="UP000614410">
    <property type="component" value="Unassembled WGS sequence"/>
</dbReference>
<dbReference type="PANTHER" id="PTHR23028:SF53">
    <property type="entry name" value="ACYL_TRANSF_3 DOMAIN-CONTAINING PROTEIN"/>
    <property type="match status" value="1"/>
</dbReference>
<dbReference type="InterPro" id="IPR050879">
    <property type="entry name" value="Acyltransferase_3"/>
</dbReference>
<evidence type="ECO:0000259" key="2">
    <source>
        <dbReference type="Pfam" id="PF01757"/>
    </source>
</evidence>
<dbReference type="InterPro" id="IPR002656">
    <property type="entry name" value="Acyl_transf_3_dom"/>
</dbReference>
<protein>
    <submittedName>
        <fullName evidence="3">Acyltransferase</fullName>
    </submittedName>
</protein>
<dbReference type="GO" id="GO:0016020">
    <property type="term" value="C:membrane"/>
    <property type="evidence" value="ECO:0007669"/>
    <property type="project" value="TreeGrafter"/>
</dbReference>